<organism evidence="1 2">
    <name type="scientific">Sulfitobacter sediminis</name>
    <dbReference type="NCBI Taxonomy" id="3234186"/>
    <lineage>
        <taxon>Bacteria</taxon>
        <taxon>Pseudomonadati</taxon>
        <taxon>Pseudomonadota</taxon>
        <taxon>Alphaproteobacteria</taxon>
        <taxon>Rhodobacterales</taxon>
        <taxon>Roseobacteraceae</taxon>
        <taxon>Sulfitobacter</taxon>
    </lineage>
</organism>
<dbReference type="EMBL" id="JBFNXX010000008">
    <property type="protein sequence ID" value="MEW9920341.1"/>
    <property type="molecule type" value="Genomic_DNA"/>
</dbReference>
<dbReference type="InterPro" id="IPR024078">
    <property type="entry name" value="LmbE-like_dom_sf"/>
</dbReference>
<dbReference type="InterPro" id="IPR003737">
    <property type="entry name" value="GlcNAc_PI_deacetylase-related"/>
</dbReference>
<evidence type="ECO:0000313" key="2">
    <source>
        <dbReference type="Proteomes" id="UP001556098"/>
    </source>
</evidence>
<dbReference type="Proteomes" id="UP001556098">
    <property type="component" value="Unassembled WGS sequence"/>
</dbReference>
<evidence type="ECO:0000313" key="1">
    <source>
        <dbReference type="EMBL" id="MEW9920341.1"/>
    </source>
</evidence>
<name>A0ABV3RNV4_9RHOB</name>
<dbReference type="Pfam" id="PF02585">
    <property type="entry name" value="PIG-L"/>
    <property type="match status" value="1"/>
</dbReference>
<dbReference type="EC" id="3.5.1.-" evidence="1"/>
<gene>
    <name evidence="1" type="ORF">AB2B41_12050</name>
</gene>
<comment type="caution">
    <text evidence="1">The sequence shown here is derived from an EMBL/GenBank/DDBJ whole genome shotgun (WGS) entry which is preliminary data.</text>
</comment>
<keyword evidence="2" id="KW-1185">Reference proteome</keyword>
<protein>
    <submittedName>
        <fullName evidence="1">PIG-L deacetylase family protein</fullName>
        <ecNumber evidence="1">3.5.1.-</ecNumber>
    </submittedName>
</protein>
<keyword evidence="1" id="KW-0378">Hydrolase</keyword>
<dbReference type="Gene3D" id="3.40.50.10320">
    <property type="entry name" value="LmbE-like"/>
    <property type="match status" value="1"/>
</dbReference>
<dbReference type="PANTHER" id="PTHR12993:SF11">
    <property type="entry name" value="N-ACETYLGLUCOSAMINYL-PHOSPHATIDYLINOSITOL DE-N-ACETYLASE"/>
    <property type="match status" value="1"/>
</dbReference>
<dbReference type="PANTHER" id="PTHR12993">
    <property type="entry name" value="N-ACETYLGLUCOSAMINYL-PHOSPHATIDYLINOSITOL DE-N-ACETYLASE-RELATED"/>
    <property type="match status" value="1"/>
</dbReference>
<reference evidence="1 2" key="1">
    <citation type="submission" date="2024-07" db="EMBL/GenBank/DDBJ databases">
        <title>Marimonas sp.nov., isolated from tidal-flat sediment.</title>
        <authorList>
            <person name="Jayan J.N."/>
            <person name="Lee S.S."/>
        </authorList>
    </citation>
    <scope>NUCLEOTIDE SEQUENCE [LARGE SCALE GENOMIC DNA]</scope>
    <source>
        <strain evidence="1 2">MJW-29</strain>
    </source>
</reference>
<sequence length="212" mass="24436">MIEAFNRVLILAPHTDDGEFGCGGLIARLIEQGKEVYYAAFSLAEESVPEGMPKDILLTEVKKATNVLNISPNKLLIYRYPVRKFSYHRQEILEDLVALNRKISPDLVLLPSKYDLHQDHYTIAMEGLRAFKFTTILGYELPWNNISFETTCFVHLEKRHVDKKLEALKCYRSQLGRRYSDESYIAGLAMTRGVQVGVDYAEVFNVIRWIMK</sequence>
<dbReference type="GO" id="GO:0016787">
    <property type="term" value="F:hydrolase activity"/>
    <property type="evidence" value="ECO:0007669"/>
    <property type="project" value="UniProtKB-KW"/>
</dbReference>
<dbReference type="RefSeq" id="WP_367878046.1">
    <property type="nucleotide sequence ID" value="NZ_JBFNXX010000008.1"/>
</dbReference>
<proteinExistence type="predicted"/>
<dbReference type="SUPFAM" id="SSF102588">
    <property type="entry name" value="LmbE-like"/>
    <property type="match status" value="1"/>
</dbReference>
<accession>A0ABV3RNV4</accession>